<evidence type="ECO:0000313" key="3">
    <source>
        <dbReference type="EMBL" id="CCH69362.1"/>
    </source>
</evidence>
<protein>
    <recommendedName>
        <fullName evidence="2">UPF0102 protein BN10_1590014</fullName>
    </recommendedName>
</protein>
<dbReference type="RefSeq" id="WP_010852015.1">
    <property type="nucleotide sequence ID" value="NZ_HF570956.1"/>
</dbReference>
<dbReference type="EMBL" id="CAIZ01000067">
    <property type="protein sequence ID" value="CCH69362.1"/>
    <property type="molecule type" value="Genomic_DNA"/>
</dbReference>
<evidence type="ECO:0000256" key="1">
    <source>
        <dbReference type="ARBA" id="ARBA00006738"/>
    </source>
</evidence>
<dbReference type="eggNOG" id="COG0792">
    <property type="taxonomic scope" value="Bacteria"/>
</dbReference>
<dbReference type="InterPro" id="IPR003509">
    <property type="entry name" value="UPF0102_YraN-like"/>
</dbReference>
<accession>N0DYG6</accession>
<dbReference type="PANTHER" id="PTHR34039">
    <property type="entry name" value="UPF0102 PROTEIN YRAN"/>
    <property type="match status" value="1"/>
</dbReference>
<dbReference type="InterPro" id="IPR011856">
    <property type="entry name" value="tRNA_endonuc-like_dom_sf"/>
</dbReference>
<dbReference type="GO" id="GO:0003676">
    <property type="term" value="F:nucleic acid binding"/>
    <property type="evidence" value="ECO:0007669"/>
    <property type="project" value="InterPro"/>
</dbReference>
<dbReference type="STRING" id="1193181.BN10_1590014"/>
<proteinExistence type="inferred from homology"/>
<dbReference type="InterPro" id="IPR011335">
    <property type="entry name" value="Restrct_endonuc-II-like"/>
</dbReference>
<dbReference type="Proteomes" id="UP000013167">
    <property type="component" value="Unassembled WGS sequence"/>
</dbReference>
<evidence type="ECO:0000313" key="4">
    <source>
        <dbReference type="Proteomes" id="UP000013167"/>
    </source>
</evidence>
<reference evidence="3 4" key="1">
    <citation type="journal article" date="2013" name="ISME J.">
        <title>A metabolic model for members of the genus Tetrasphaera involved in enhanced biological phosphorus removal.</title>
        <authorList>
            <person name="Kristiansen R."/>
            <person name="Nguyen H.T.T."/>
            <person name="Saunders A.M."/>
            <person name="Nielsen J.L."/>
            <person name="Wimmer R."/>
            <person name="Le V.Q."/>
            <person name="McIlroy S.J."/>
            <person name="Petrovski S."/>
            <person name="Seviour R.J."/>
            <person name="Calteau A."/>
            <person name="Nielsen K.L."/>
            <person name="Nielsen P.H."/>
        </authorList>
    </citation>
    <scope>NUCLEOTIDE SEQUENCE [LARGE SCALE GENOMIC DNA]</scope>
    <source>
        <strain evidence="3 4">Lp2</strain>
    </source>
</reference>
<dbReference type="AlphaFoldDB" id="N0DYG6"/>
<dbReference type="Gene3D" id="3.40.1350.10">
    <property type="match status" value="1"/>
</dbReference>
<organism evidence="3 4">
    <name type="scientific">Phycicoccus elongatus Lp2</name>
    <dbReference type="NCBI Taxonomy" id="1193181"/>
    <lineage>
        <taxon>Bacteria</taxon>
        <taxon>Bacillati</taxon>
        <taxon>Actinomycetota</taxon>
        <taxon>Actinomycetes</taxon>
        <taxon>Micrococcales</taxon>
        <taxon>Intrasporangiaceae</taxon>
        <taxon>Phycicoccus</taxon>
    </lineage>
</organism>
<dbReference type="SUPFAM" id="SSF52980">
    <property type="entry name" value="Restriction endonuclease-like"/>
    <property type="match status" value="1"/>
</dbReference>
<name>N0DYG6_9MICO</name>
<dbReference type="OrthoDB" id="9794876at2"/>
<dbReference type="CDD" id="cd20736">
    <property type="entry name" value="PoNe_Nuclease"/>
    <property type="match status" value="1"/>
</dbReference>
<keyword evidence="4" id="KW-1185">Reference proteome</keyword>
<evidence type="ECO:0000256" key="2">
    <source>
        <dbReference type="HAMAP-Rule" id="MF_00048"/>
    </source>
</evidence>
<dbReference type="Pfam" id="PF02021">
    <property type="entry name" value="UPF0102"/>
    <property type="match status" value="1"/>
</dbReference>
<sequence length="125" mass="13639">MTTQPHTDVRTDLGRRGETLAARHLTSLGMQVLARNWRCPGGELDLVLRQGSTLIACEVKTRSGTGFGDPLDAITPAKQARLRRLLATWATEHGGGADVLRVDSVGIVWPEHERPLLRHVVGDLS</sequence>
<dbReference type="NCBIfam" id="NF009154">
    <property type="entry name" value="PRK12497.3-3"/>
    <property type="match status" value="1"/>
</dbReference>
<comment type="caution">
    <text evidence="3">The sequence shown here is derived from an EMBL/GenBank/DDBJ whole genome shotgun (WGS) entry which is preliminary data.</text>
</comment>
<dbReference type="HAMAP" id="MF_00048">
    <property type="entry name" value="UPF0102"/>
    <property type="match status" value="1"/>
</dbReference>
<comment type="similarity">
    <text evidence="1 2">Belongs to the UPF0102 family.</text>
</comment>
<dbReference type="PANTHER" id="PTHR34039:SF1">
    <property type="entry name" value="UPF0102 PROTEIN YRAN"/>
    <property type="match status" value="1"/>
</dbReference>
<gene>
    <name evidence="3" type="ORF">BN10_1590014</name>
</gene>
<dbReference type="HOGENOM" id="CLU_115353_2_3_11"/>